<dbReference type="InterPro" id="IPR036770">
    <property type="entry name" value="Ankyrin_rpt-contain_sf"/>
</dbReference>
<dbReference type="InterPro" id="IPR002110">
    <property type="entry name" value="Ankyrin_rpt"/>
</dbReference>
<dbReference type="Gene3D" id="1.25.40.20">
    <property type="entry name" value="Ankyrin repeat-containing domain"/>
    <property type="match status" value="1"/>
</dbReference>
<keyword evidence="1" id="KW-0677">Repeat</keyword>
<dbReference type="Pfam" id="PF12796">
    <property type="entry name" value="Ank_2"/>
    <property type="match status" value="1"/>
</dbReference>
<dbReference type="PANTHER" id="PTHR24198">
    <property type="entry name" value="ANKYRIN REPEAT AND PROTEIN KINASE DOMAIN-CONTAINING PROTEIN"/>
    <property type="match status" value="1"/>
</dbReference>
<dbReference type="EMBL" id="MK072133">
    <property type="protein sequence ID" value="AYV79084.1"/>
    <property type="molecule type" value="Genomic_DNA"/>
</dbReference>
<reference evidence="3" key="1">
    <citation type="submission" date="2018-10" db="EMBL/GenBank/DDBJ databases">
        <title>Hidden diversity of soil giant viruses.</title>
        <authorList>
            <person name="Schulz F."/>
            <person name="Alteio L."/>
            <person name="Goudeau D."/>
            <person name="Ryan E.M."/>
            <person name="Malmstrom R.R."/>
            <person name="Blanchard J."/>
            <person name="Woyke T."/>
        </authorList>
    </citation>
    <scope>NUCLEOTIDE SEQUENCE</scope>
    <source>
        <strain evidence="3">FNV1</strain>
    </source>
</reference>
<accession>A0A3G4ZXL7</accession>
<name>A0A3G4ZXL7_9VIRU</name>
<dbReference type="SMART" id="SM00248">
    <property type="entry name" value="ANK"/>
    <property type="match status" value="2"/>
</dbReference>
<proteinExistence type="predicted"/>
<sequence>MSKAVEHSTTFIELLSQRDETAYLKYMEDHQDFYNIPNVYGWTPLKSACYYDLKNIVFKLLDKNVDINLEIDTYVRTTLMYAVTHCNSNDILIELIRRGANVNYKNRHDESALVVALLLTMYAEKAIILIRAGAEFIDLIDDHIVKYNNHKVMKYIRNIYQQKIIAVIDAERTDKSDDNAMATSFRTTYAVGVVDIISEFII</sequence>
<dbReference type="PROSITE" id="PS50088">
    <property type="entry name" value="ANK_REPEAT"/>
    <property type="match status" value="1"/>
</dbReference>
<dbReference type="PANTHER" id="PTHR24198:SF193">
    <property type="match status" value="1"/>
</dbReference>
<organism evidence="3">
    <name type="scientific">Faunusvirus sp</name>
    <dbReference type="NCBI Taxonomy" id="2487766"/>
    <lineage>
        <taxon>Viruses</taxon>
        <taxon>Varidnaviria</taxon>
        <taxon>Bamfordvirae</taxon>
        <taxon>Nucleocytoviricota</taxon>
        <taxon>Megaviricetes</taxon>
        <taxon>Imitervirales</taxon>
        <taxon>Mimiviridae</taxon>
    </lineage>
</organism>
<evidence type="ECO:0000256" key="2">
    <source>
        <dbReference type="ARBA" id="ARBA00023043"/>
    </source>
</evidence>
<keyword evidence="2" id="KW-0040">ANK repeat</keyword>
<evidence type="ECO:0000313" key="3">
    <source>
        <dbReference type="EMBL" id="AYV79084.1"/>
    </source>
</evidence>
<dbReference type="SUPFAM" id="SSF48403">
    <property type="entry name" value="Ankyrin repeat"/>
    <property type="match status" value="1"/>
</dbReference>
<gene>
    <name evidence="3" type="ORF">Faunusvirus2_31</name>
</gene>
<evidence type="ECO:0000256" key="1">
    <source>
        <dbReference type="ARBA" id="ARBA00022737"/>
    </source>
</evidence>
<protein>
    <submittedName>
        <fullName evidence="3">Uncharacterized protein</fullName>
    </submittedName>
</protein>